<evidence type="ECO:0000256" key="1">
    <source>
        <dbReference type="SAM" id="SignalP"/>
    </source>
</evidence>
<sequence length="64" mass="7223">MQRESIVWVLSLPLFLLHFDPIVVRIQSTSSWKRIPETSIDGPSIKWSSDIAVAEIASNNSLDQ</sequence>
<feature type="signal peptide" evidence="1">
    <location>
        <begin position="1"/>
        <end position="26"/>
    </location>
</feature>
<organism evidence="2 3">
    <name type="scientific">Botryotinia calthae</name>
    <dbReference type="NCBI Taxonomy" id="38488"/>
    <lineage>
        <taxon>Eukaryota</taxon>
        <taxon>Fungi</taxon>
        <taxon>Dikarya</taxon>
        <taxon>Ascomycota</taxon>
        <taxon>Pezizomycotina</taxon>
        <taxon>Leotiomycetes</taxon>
        <taxon>Helotiales</taxon>
        <taxon>Sclerotiniaceae</taxon>
        <taxon>Botryotinia</taxon>
    </lineage>
</organism>
<reference evidence="2 3" key="1">
    <citation type="submission" date="2017-11" db="EMBL/GenBank/DDBJ databases">
        <title>Comparative genomics of Botrytis spp.</title>
        <authorList>
            <person name="Valero-Jimenez C.A."/>
            <person name="Tapia P."/>
            <person name="Veloso J."/>
            <person name="Silva-Moreno E."/>
            <person name="Staats M."/>
            <person name="Valdes J.H."/>
            <person name="Van Kan J.A.L."/>
        </authorList>
    </citation>
    <scope>NUCLEOTIDE SEQUENCE [LARGE SCALE GENOMIC DNA]</scope>
    <source>
        <strain evidence="2 3">MUCL2830</strain>
    </source>
</reference>
<evidence type="ECO:0000313" key="2">
    <source>
        <dbReference type="EMBL" id="TEY38491.1"/>
    </source>
</evidence>
<gene>
    <name evidence="2" type="ORF">BOTCAL_0487g00020</name>
</gene>
<evidence type="ECO:0000313" key="3">
    <source>
        <dbReference type="Proteomes" id="UP000297299"/>
    </source>
</evidence>
<keyword evidence="1" id="KW-0732">Signal</keyword>
<feature type="chain" id="PRO_5021305935" evidence="1">
    <location>
        <begin position="27"/>
        <end position="64"/>
    </location>
</feature>
<comment type="caution">
    <text evidence="2">The sequence shown here is derived from an EMBL/GenBank/DDBJ whole genome shotgun (WGS) entry which is preliminary data.</text>
</comment>
<dbReference type="Proteomes" id="UP000297299">
    <property type="component" value="Unassembled WGS sequence"/>
</dbReference>
<protein>
    <submittedName>
        <fullName evidence="2">Uncharacterized protein</fullName>
    </submittedName>
</protein>
<accession>A0A4Y8CLS0</accession>
<dbReference type="AlphaFoldDB" id="A0A4Y8CLS0"/>
<name>A0A4Y8CLS0_9HELO</name>
<dbReference type="EMBL" id="PHWZ01000486">
    <property type="protein sequence ID" value="TEY38491.1"/>
    <property type="molecule type" value="Genomic_DNA"/>
</dbReference>
<keyword evidence="3" id="KW-1185">Reference proteome</keyword>
<proteinExistence type="predicted"/>